<dbReference type="InterPro" id="IPR010642">
    <property type="entry name" value="Invasion_prot_B"/>
</dbReference>
<dbReference type="OrthoDB" id="9797912at2"/>
<keyword evidence="2" id="KW-0732">Signal</keyword>
<name>A0A1Y5R6Z4_9RHOB</name>
<dbReference type="Proteomes" id="UP000193409">
    <property type="component" value="Unassembled WGS sequence"/>
</dbReference>
<dbReference type="InterPro" id="IPR038696">
    <property type="entry name" value="IalB_sf"/>
</dbReference>
<proteinExistence type="predicted"/>
<dbReference type="Pfam" id="PF06776">
    <property type="entry name" value="IalB"/>
    <property type="match status" value="1"/>
</dbReference>
<feature type="region of interest" description="Disordered" evidence="1">
    <location>
        <begin position="30"/>
        <end position="57"/>
    </location>
</feature>
<keyword evidence="4" id="KW-1185">Reference proteome</keyword>
<protein>
    <submittedName>
        <fullName evidence="3">Invasion associated locus B (IalB) protein</fullName>
    </submittedName>
</protein>
<dbReference type="Gene3D" id="2.60.40.1880">
    <property type="entry name" value="Invasion associated locus B (IalB) protein"/>
    <property type="match status" value="1"/>
</dbReference>
<feature type="signal peptide" evidence="2">
    <location>
        <begin position="1"/>
        <end position="22"/>
    </location>
</feature>
<dbReference type="EMBL" id="FWFQ01000001">
    <property type="protein sequence ID" value="SLN10666.1"/>
    <property type="molecule type" value="Genomic_DNA"/>
</dbReference>
<dbReference type="RefSeq" id="WP_085866664.1">
    <property type="nucleotide sequence ID" value="NZ_FWFQ01000001.1"/>
</dbReference>
<organism evidence="3 4">
    <name type="scientific">Pseudoruegeria aquimaris</name>
    <dbReference type="NCBI Taxonomy" id="393663"/>
    <lineage>
        <taxon>Bacteria</taxon>
        <taxon>Pseudomonadati</taxon>
        <taxon>Pseudomonadota</taxon>
        <taxon>Alphaproteobacteria</taxon>
        <taxon>Rhodobacterales</taxon>
        <taxon>Roseobacteraceae</taxon>
        <taxon>Pseudoruegeria</taxon>
    </lineage>
</organism>
<reference evidence="3 4" key="1">
    <citation type="submission" date="2017-03" db="EMBL/GenBank/DDBJ databases">
        <authorList>
            <person name="Afonso C.L."/>
            <person name="Miller P.J."/>
            <person name="Scott M.A."/>
            <person name="Spackman E."/>
            <person name="Goraichik I."/>
            <person name="Dimitrov K.M."/>
            <person name="Suarez D.L."/>
            <person name="Swayne D.E."/>
        </authorList>
    </citation>
    <scope>NUCLEOTIDE SEQUENCE [LARGE SCALE GENOMIC DNA]</scope>
    <source>
        <strain evidence="3 4">CECT 7680</strain>
    </source>
</reference>
<accession>A0A1Y5R6Z4</accession>
<evidence type="ECO:0000256" key="1">
    <source>
        <dbReference type="SAM" id="MobiDB-lite"/>
    </source>
</evidence>
<feature type="compositionally biased region" description="Low complexity" evidence="1">
    <location>
        <begin position="30"/>
        <end position="47"/>
    </location>
</feature>
<feature type="chain" id="PRO_5013074120" evidence="2">
    <location>
        <begin position="23"/>
        <end position="229"/>
    </location>
</feature>
<gene>
    <name evidence="3" type="ORF">PSA7680_00056</name>
</gene>
<evidence type="ECO:0000313" key="3">
    <source>
        <dbReference type="EMBL" id="SLN10666.1"/>
    </source>
</evidence>
<dbReference type="AlphaFoldDB" id="A0A1Y5R6Z4"/>
<sequence>MQDLMKSLLLATALVIPSVSFAQDTATEGTAATAETQAEAQAGTQAESGSDTPAGANELSLGETVVEGPRVGDTYVRDTYGDWELRCVKTEDDRDPCQLYQLLRDEVGNSVAEINLFGLEGNGPAAAGATIITPLETLLTQQITLSVDGGAGKRYPFTWCAQIGCVARVGFTPAEVESFKKGAKGTLVIVPVAAPDQQVVLTISLKGFTAGYDAVNENNRAVAASAPAE</sequence>
<evidence type="ECO:0000313" key="4">
    <source>
        <dbReference type="Proteomes" id="UP000193409"/>
    </source>
</evidence>
<evidence type="ECO:0000256" key="2">
    <source>
        <dbReference type="SAM" id="SignalP"/>
    </source>
</evidence>